<dbReference type="InterPro" id="IPR050900">
    <property type="entry name" value="Transposase_IS3/IS150/IS904"/>
</dbReference>
<dbReference type="PROSITE" id="PS50994">
    <property type="entry name" value="INTEGRASE"/>
    <property type="match status" value="1"/>
</dbReference>
<dbReference type="InterPro" id="IPR001584">
    <property type="entry name" value="Integrase_cat-core"/>
</dbReference>
<evidence type="ECO:0000313" key="3">
    <source>
        <dbReference type="Proteomes" id="UP000663908"/>
    </source>
</evidence>
<feature type="domain" description="Integrase catalytic" evidence="1">
    <location>
        <begin position="1"/>
        <end position="117"/>
    </location>
</feature>
<dbReference type="Proteomes" id="UP000663908">
    <property type="component" value="Chromosome"/>
</dbReference>
<keyword evidence="3" id="KW-1185">Reference proteome</keyword>
<sequence length="129" mass="14429">MVEQALWKRGYRPNDQVTGLVHHSDSGSQYTSIAFTERLAQAGIAPSIGSVADAYDNALAESVIGLFKTELINRRGPWKTFADVEFATAEWIDWYNHRRLHGALGHISPAEYETAYHHQHTHANEPVSA</sequence>
<organism evidence="2 3">
    <name type="scientific">Streptomyces cyanogenus</name>
    <dbReference type="NCBI Taxonomy" id="80860"/>
    <lineage>
        <taxon>Bacteria</taxon>
        <taxon>Bacillati</taxon>
        <taxon>Actinomycetota</taxon>
        <taxon>Actinomycetes</taxon>
        <taxon>Kitasatosporales</taxon>
        <taxon>Streptomycetaceae</taxon>
        <taxon>Streptomyces</taxon>
    </lineage>
</organism>
<evidence type="ECO:0000259" key="1">
    <source>
        <dbReference type="PROSITE" id="PS50994"/>
    </source>
</evidence>
<dbReference type="SUPFAM" id="SSF53098">
    <property type="entry name" value="Ribonuclease H-like"/>
    <property type="match status" value="1"/>
</dbReference>
<protein>
    <submittedName>
        <fullName evidence="2">Integrase core domain protein</fullName>
    </submittedName>
</protein>
<dbReference type="InterPro" id="IPR012337">
    <property type="entry name" value="RNaseH-like_sf"/>
</dbReference>
<proteinExistence type="predicted"/>
<dbReference type="Pfam" id="PF13683">
    <property type="entry name" value="rve_3"/>
    <property type="match status" value="1"/>
</dbReference>
<dbReference type="EMBL" id="CP071839">
    <property type="protein sequence ID" value="QTD95858.1"/>
    <property type="molecule type" value="Genomic_DNA"/>
</dbReference>
<dbReference type="InterPro" id="IPR036397">
    <property type="entry name" value="RNaseH_sf"/>
</dbReference>
<dbReference type="Gene3D" id="3.30.420.10">
    <property type="entry name" value="Ribonuclease H-like superfamily/Ribonuclease H"/>
    <property type="match status" value="1"/>
</dbReference>
<reference evidence="2 3" key="1">
    <citation type="submission" date="2021-03" db="EMBL/GenBank/DDBJ databases">
        <title>Complete genome sequence of Streptomyces cyanogenus S136, producer of anticancer angucycline landomycin A.</title>
        <authorList>
            <person name="Hrab P."/>
            <person name="Ruckert C."/>
            <person name="Busche T."/>
            <person name="Ostash I."/>
            <person name="Kalinowski J."/>
            <person name="Fedorenko V."/>
            <person name="Yushchuk O."/>
            <person name="Ostash B."/>
        </authorList>
    </citation>
    <scope>NUCLEOTIDE SEQUENCE [LARGE SCALE GENOMIC DNA]</scope>
    <source>
        <strain evidence="2 3">S136</strain>
    </source>
</reference>
<gene>
    <name evidence="2" type="ORF">S1361_00805</name>
</gene>
<evidence type="ECO:0000313" key="2">
    <source>
        <dbReference type="EMBL" id="QTD95858.1"/>
    </source>
</evidence>
<dbReference type="PANTHER" id="PTHR46889">
    <property type="entry name" value="TRANSPOSASE INSF FOR INSERTION SEQUENCE IS3B-RELATED"/>
    <property type="match status" value="1"/>
</dbReference>
<accession>A0ABX7TJB5</accession>
<dbReference type="PANTHER" id="PTHR46889:SF4">
    <property type="entry name" value="TRANSPOSASE INSO FOR INSERTION SEQUENCE ELEMENT IS911B-RELATED"/>
    <property type="match status" value="1"/>
</dbReference>
<name>A0ABX7TJB5_STRCY</name>